<keyword evidence="2" id="KW-0560">Oxidoreductase</keyword>
<evidence type="ECO:0000256" key="1">
    <source>
        <dbReference type="ARBA" id="ARBA00005706"/>
    </source>
</evidence>
<evidence type="ECO:0000256" key="2">
    <source>
        <dbReference type="ARBA" id="ARBA00023002"/>
    </source>
</evidence>
<evidence type="ECO:0000313" key="6">
    <source>
        <dbReference type="Proteomes" id="UP000188533"/>
    </source>
</evidence>
<accession>A0A1Q3EH85</accession>
<comment type="similarity">
    <text evidence="1">Belongs to the flavin-dependent halogenase family.</text>
</comment>
<sequence length="530" mass="58745">MEGIPSKCQVLVVGGGPAGSYTAAALANEGVDVIVIEASKFPRYHIGESLLPSIRPLLGFIGALSKIEKHGFCPKVYIHTVKFNQHKKEGYTDFVAQDPTNMSWNVIRSEFDDILLRHASSCGANVIEKVQVMSIEFQDNDPTKRPIAATCKATGSNQIPRKLYFDFLVDASGRAGIMSTKYLKNRHFNRSLTNIAIWGYWTGCNTYSPGTKRENAIWVEALTDATGWAWFIPLGNGTVSIGVVQDRDCSISKKAAFRRGQSEDISLEQFYLNELRHSPGVIELIGQDATLVKFAKEGDAVKQAADYSYSAEAYAGPGWRSVGDAAAFIDPFFSSGVHLAMGSGLSAAATIISSIRGVDEKECANWHDIKVGIGYTRFLLVVLSAYKQIRSQDIAILSDINEDNFDRAFDILRPVIQGTADINKKLSYDEAEKTMDFLKNIFAPTDPEMHIAVKARVDPKFFTADIVHQSDLDMMFDKDDEDAQLVLKRANARKPVDKMYHICQDFRSEVINGYAIRLERGYLGMVKAEV</sequence>
<keyword evidence="6" id="KW-1185">Reference proteome</keyword>
<organism evidence="5 6">
    <name type="scientific">Lentinula edodes</name>
    <name type="common">Shiitake mushroom</name>
    <name type="synonym">Lentinus edodes</name>
    <dbReference type="NCBI Taxonomy" id="5353"/>
    <lineage>
        <taxon>Eukaryota</taxon>
        <taxon>Fungi</taxon>
        <taxon>Dikarya</taxon>
        <taxon>Basidiomycota</taxon>
        <taxon>Agaricomycotina</taxon>
        <taxon>Agaricomycetes</taxon>
        <taxon>Agaricomycetidae</taxon>
        <taxon>Agaricales</taxon>
        <taxon>Marasmiineae</taxon>
        <taxon>Omphalotaceae</taxon>
        <taxon>Lentinula</taxon>
    </lineage>
</organism>
<dbReference type="SUPFAM" id="SSF51905">
    <property type="entry name" value="FAD/NAD(P)-binding domain"/>
    <property type="match status" value="1"/>
</dbReference>
<gene>
    <name evidence="5" type="ORF">LENED_008445</name>
</gene>
<dbReference type="Gene3D" id="3.50.50.60">
    <property type="entry name" value="FAD/NAD(P)-binding domain"/>
    <property type="match status" value="1"/>
</dbReference>
<dbReference type="GO" id="GO:0140907">
    <property type="term" value="F:flavin-dependent halogenase activity"/>
    <property type="evidence" value="ECO:0007669"/>
    <property type="project" value="UniProtKB-ARBA"/>
</dbReference>
<keyword evidence="3" id="KW-0503">Monooxygenase</keyword>
<dbReference type="Pfam" id="PF04820">
    <property type="entry name" value="Trp_halogenase"/>
    <property type="match status" value="1"/>
</dbReference>
<dbReference type="EMBL" id="BDGU01000323">
    <property type="protein sequence ID" value="GAW06514.1"/>
    <property type="molecule type" value="Genomic_DNA"/>
</dbReference>
<dbReference type="InterPro" id="IPR006905">
    <property type="entry name" value="Flavin_halogenase"/>
</dbReference>
<dbReference type="InterPro" id="IPR050816">
    <property type="entry name" value="Flavin-dep_Halogenase_NPB"/>
</dbReference>
<name>A0A1Q3EH85_LENED</name>
<dbReference type="AlphaFoldDB" id="A0A1Q3EH85"/>
<dbReference type="Pfam" id="PF13450">
    <property type="entry name" value="NAD_binding_8"/>
    <property type="match status" value="1"/>
</dbReference>
<protein>
    <submittedName>
        <fullName evidence="5">Halogenase</fullName>
    </submittedName>
</protein>
<reference evidence="5 6" key="1">
    <citation type="submission" date="2016-08" db="EMBL/GenBank/DDBJ databases">
        <authorList>
            <consortium name="Lentinula edodes genome sequencing consortium"/>
            <person name="Sakamoto Y."/>
            <person name="Nakade K."/>
            <person name="Sato S."/>
            <person name="Yoshida Y."/>
            <person name="Miyazaki K."/>
            <person name="Natsume S."/>
            <person name="Konno N."/>
        </authorList>
    </citation>
    <scope>NUCLEOTIDE SEQUENCE [LARGE SCALE GENOMIC DNA]</scope>
    <source>
        <strain evidence="5 6">NBRC 111202</strain>
    </source>
</reference>
<proteinExistence type="inferred from homology"/>
<evidence type="ECO:0000256" key="4">
    <source>
        <dbReference type="ARBA" id="ARBA00049364"/>
    </source>
</evidence>
<evidence type="ECO:0000256" key="3">
    <source>
        <dbReference type="ARBA" id="ARBA00023033"/>
    </source>
</evidence>
<dbReference type="GO" id="GO:0004497">
    <property type="term" value="F:monooxygenase activity"/>
    <property type="evidence" value="ECO:0007669"/>
    <property type="project" value="UniProtKB-KW"/>
</dbReference>
<dbReference type="InterPro" id="IPR036188">
    <property type="entry name" value="FAD/NAD-bd_sf"/>
</dbReference>
<dbReference type="PANTHER" id="PTHR43747:SF5">
    <property type="entry name" value="FAD-BINDING DOMAIN-CONTAINING PROTEIN"/>
    <property type="match status" value="1"/>
</dbReference>
<dbReference type="GO" id="GO:0044550">
    <property type="term" value="P:secondary metabolite biosynthetic process"/>
    <property type="evidence" value="ECO:0007669"/>
    <property type="project" value="UniProtKB-ARBA"/>
</dbReference>
<dbReference type="PANTHER" id="PTHR43747">
    <property type="entry name" value="FAD-BINDING PROTEIN"/>
    <property type="match status" value="1"/>
</dbReference>
<evidence type="ECO:0000313" key="5">
    <source>
        <dbReference type="EMBL" id="GAW06514.1"/>
    </source>
</evidence>
<reference evidence="5 6" key="2">
    <citation type="submission" date="2017-02" db="EMBL/GenBank/DDBJ databases">
        <title>A genome survey and senescence transcriptome analysis in Lentinula edodes.</title>
        <authorList>
            <person name="Sakamoto Y."/>
            <person name="Nakade K."/>
            <person name="Sato S."/>
            <person name="Yoshida Y."/>
            <person name="Miyazaki K."/>
            <person name="Natsume S."/>
            <person name="Konno N."/>
        </authorList>
    </citation>
    <scope>NUCLEOTIDE SEQUENCE [LARGE SCALE GENOMIC DNA]</scope>
    <source>
        <strain evidence="5 6">NBRC 111202</strain>
    </source>
</reference>
<dbReference type="Proteomes" id="UP000188533">
    <property type="component" value="Unassembled WGS sequence"/>
</dbReference>
<comment type="catalytic activity">
    <reaction evidence="4">
        <text>melleolide F + FADH2 + chloride + O2 = 6'-chloromelleolide F + FAD + 2 H2O + H(+)</text>
        <dbReference type="Rhea" id="RHEA:67160"/>
        <dbReference type="ChEBI" id="CHEBI:15377"/>
        <dbReference type="ChEBI" id="CHEBI:15378"/>
        <dbReference type="ChEBI" id="CHEBI:15379"/>
        <dbReference type="ChEBI" id="CHEBI:17996"/>
        <dbReference type="ChEBI" id="CHEBI:57692"/>
        <dbReference type="ChEBI" id="CHEBI:58307"/>
        <dbReference type="ChEBI" id="CHEBI:167712"/>
        <dbReference type="ChEBI" id="CHEBI:167713"/>
    </reaction>
    <physiologicalReaction direction="left-to-right" evidence="4">
        <dbReference type="Rhea" id="RHEA:67161"/>
    </physiologicalReaction>
</comment>
<dbReference type="STRING" id="5353.A0A1Q3EH85"/>
<comment type="caution">
    <text evidence="5">The sequence shown here is derived from an EMBL/GenBank/DDBJ whole genome shotgun (WGS) entry which is preliminary data.</text>
</comment>